<evidence type="ECO:0000256" key="1">
    <source>
        <dbReference type="ARBA" id="ARBA00012513"/>
    </source>
</evidence>
<comment type="caution">
    <text evidence="10">The sequence shown here is derived from an EMBL/GenBank/DDBJ whole genome shotgun (WGS) entry which is preliminary data.</text>
</comment>
<reference evidence="11" key="1">
    <citation type="submission" date="2023-07" db="EMBL/GenBank/DDBJ databases">
        <title>30 novel species of actinomycetes from the DSMZ collection.</title>
        <authorList>
            <person name="Nouioui I."/>
        </authorList>
    </citation>
    <scope>NUCLEOTIDE SEQUENCE [LARGE SCALE GENOMIC DNA]</scope>
    <source>
        <strain evidence="11">DSM 44917</strain>
    </source>
</reference>
<protein>
    <recommendedName>
        <fullName evidence="1">non-specific serine/threonine protein kinase</fullName>
        <ecNumber evidence="1">2.7.11.1</ecNumber>
    </recommendedName>
</protein>
<keyword evidence="4 7" id="KW-0547">Nucleotide-binding</keyword>
<dbReference type="InterPro" id="IPR011009">
    <property type="entry name" value="Kinase-like_dom_sf"/>
</dbReference>
<evidence type="ECO:0000256" key="3">
    <source>
        <dbReference type="ARBA" id="ARBA00022679"/>
    </source>
</evidence>
<keyword evidence="5 10" id="KW-0418">Kinase</keyword>
<dbReference type="PROSITE" id="PS00107">
    <property type="entry name" value="PROTEIN_KINASE_ATP"/>
    <property type="match status" value="1"/>
</dbReference>
<feature type="compositionally biased region" description="Gly residues" evidence="8">
    <location>
        <begin position="416"/>
        <end position="425"/>
    </location>
</feature>
<dbReference type="PROSITE" id="PS50011">
    <property type="entry name" value="PROTEIN_KINASE_DOM"/>
    <property type="match status" value="1"/>
</dbReference>
<dbReference type="RefSeq" id="WP_311632660.1">
    <property type="nucleotide sequence ID" value="NZ_JAVREN010000044.1"/>
</dbReference>
<name>A0ABU2LEJ7_9ACTN</name>
<accession>A0ABU2LEJ7</accession>
<feature type="compositionally biased region" description="Gly residues" evidence="8">
    <location>
        <begin position="1"/>
        <end position="16"/>
    </location>
</feature>
<evidence type="ECO:0000313" key="10">
    <source>
        <dbReference type="EMBL" id="MDT0309697.1"/>
    </source>
</evidence>
<evidence type="ECO:0000256" key="8">
    <source>
        <dbReference type="SAM" id="MobiDB-lite"/>
    </source>
</evidence>
<dbReference type="InterPro" id="IPR017441">
    <property type="entry name" value="Protein_kinase_ATP_BS"/>
</dbReference>
<evidence type="ECO:0000256" key="2">
    <source>
        <dbReference type="ARBA" id="ARBA00022527"/>
    </source>
</evidence>
<evidence type="ECO:0000259" key="9">
    <source>
        <dbReference type="PROSITE" id="PS50011"/>
    </source>
</evidence>
<feature type="compositionally biased region" description="Acidic residues" evidence="8">
    <location>
        <begin position="476"/>
        <end position="488"/>
    </location>
</feature>
<proteinExistence type="predicted"/>
<keyword evidence="6 7" id="KW-0067">ATP-binding</keyword>
<dbReference type="Proteomes" id="UP001183388">
    <property type="component" value="Unassembled WGS sequence"/>
</dbReference>
<evidence type="ECO:0000256" key="4">
    <source>
        <dbReference type="ARBA" id="ARBA00022741"/>
    </source>
</evidence>
<keyword evidence="3 10" id="KW-0808">Transferase</keyword>
<feature type="domain" description="Protein kinase" evidence="9">
    <location>
        <begin position="24"/>
        <end position="273"/>
    </location>
</feature>
<dbReference type="PANTHER" id="PTHR43289:SF6">
    <property type="entry name" value="SERINE_THREONINE-PROTEIN KINASE NEKL-3"/>
    <property type="match status" value="1"/>
</dbReference>
<feature type="compositionally biased region" description="Gly residues" evidence="8">
    <location>
        <begin position="376"/>
        <end position="388"/>
    </location>
</feature>
<dbReference type="InterPro" id="IPR000719">
    <property type="entry name" value="Prot_kinase_dom"/>
</dbReference>
<gene>
    <name evidence="10" type="ORF">RM780_22450</name>
</gene>
<dbReference type="EC" id="2.7.11.1" evidence="1"/>
<dbReference type="Gene3D" id="1.10.510.10">
    <property type="entry name" value="Transferase(Phosphotransferase) domain 1"/>
    <property type="match status" value="1"/>
</dbReference>
<feature type="compositionally biased region" description="Acidic residues" evidence="8">
    <location>
        <begin position="406"/>
        <end position="415"/>
    </location>
</feature>
<dbReference type="PANTHER" id="PTHR43289">
    <property type="entry name" value="MITOGEN-ACTIVATED PROTEIN KINASE KINASE KINASE 20-RELATED"/>
    <property type="match status" value="1"/>
</dbReference>
<dbReference type="PROSITE" id="PS00108">
    <property type="entry name" value="PROTEIN_KINASE_ST"/>
    <property type="match status" value="1"/>
</dbReference>
<dbReference type="GO" id="GO:0004674">
    <property type="term" value="F:protein serine/threonine kinase activity"/>
    <property type="evidence" value="ECO:0007669"/>
    <property type="project" value="UniProtKB-EC"/>
</dbReference>
<feature type="compositionally biased region" description="Low complexity" evidence="8">
    <location>
        <begin position="447"/>
        <end position="463"/>
    </location>
</feature>
<feature type="compositionally biased region" description="Gly residues" evidence="8">
    <location>
        <begin position="434"/>
        <end position="446"/>
    </location>
</feature>
<dbReference type="SUPFAM" id="SSF56112">
    <property type="entry name" value="Protein kinase-like (PK-like)"/>
    <property type="match status" value="1"/>
</dbReference>
<feature type="binding site" evidence="7">
    <location>
        <position position="53"/>
    </location>
    <ligand>
        <name>ATP</name>
        <dbReference type="ChEBI" id="CHEBI:30616"/>
    </ligand>
</feature>
<dbReference type="CDD" id="cd14014">
    <property type="entry name" value="STKc_PknB_like"/>
    <property type="match status" value="1"/>
</dbReference>
<keyword evidence="2" id="KW-0723">Serine/threonine-protein kinase</keyword>
<feature type="region of interest" description="Disordered" evidence="8">
    <location>
        <begin position="361"/>
        <end position="503"/>
    </location>
</feature>
<dbReference type="EMBL" id="JAVREN010000044">
    <property type="protein sequence ID" value="MDT0309697.1"/>
    <property type="molecule type" value="Genomic_DNA"/>
</dbReference>
<dbReference type="InterPro" id="IPR008271">
    <property type="entry name" value="Ser/Thr_kinase_AS"/>
</dbReference>
<evidence type="ECO:0000256" key="7">
    <source>
        <dbReference type="PROSITE-ProRule" id="PRU10141"/>
    </source>
</evidence>
<sequence>MTGSGTSGDGHAGRPGGPWTVPGYTEVQQLGGGGGGRVVIAVHEATGQSVAIKYLNDRLLNDTGFRAAFRTEAQVLGGLATPYIAHLYEYVESPSGAAIVMELVPGVALSALLRQEGRTGPEAALVVLKGSLLALSAAHGAGVVHRDYKPDNVMITEDGSSRLIDFGIARRSGDGTHGDGTPPYMAPEQWTGGPADVATDVYAATVTFYECLTGERPFAGENLLELARQHIEDPVPVAPVPEPVRGLVLRGLAKSPAERPADAAAFLAELERVAGAAYGAGWEERGRRGLAALAALLPLLIPRSAAPPAGGTSLALTRLPEPPPGTVPVRDGTSLVVTLAALVVGVLVVAATLVPGWAGESGTRAEATTAPTQEDGGPGGGREGGSGDDGGEANDTAGDGGSSDGGEADGAEADGADGGADGGTTDGSADGSTAGRGGNGGPGGATTDGSGDSAGDNAGDSTGESGGAGDGNGGDTDGENEGSDEGANDGDSSATDPPPPPAELASLLITDMWTVWERGCECWVAYASVEQEVEGTGSVEIAANWYGIDSPTDPGVAYHYGGWVGGSDSYTVTFERLEDYCHYAFRLEVYPVNDPEGPSSSHWVEWGCPR</sequence>
<organism evidence="10 11">
    <name type="scientific">Streptomyces boetiae</name>
    <dbReference type="NCBI Taxonomy" id="3075541"/>
    <lineage>
        <taxon>Bacteria</taxon>
        <taxon>Bacillati</taxon>
        <taxon>Actinomycetota</taxon>
        <taxon>Actinomycetes</taxon>
        <taxon>Kitasatosporales</taxon>
        <taxon>Streptomycetaceae</taxon>
        <taxon>Streptomyces</taxon>
    </lineage>
</organism>
<feature type="region of interest" description="Disordered" evidence="8">
    <location>
        <begin position="1"/>
        <end position="21"/>
    </location>
</feature>
<evidence type="ECO:0000256" key="6">
    <source>
        <dbReference type="ARBA" id="ARBA00022840"/>
    </source>
</evidence>
<feature type="compositionally biased region" description="Gly residues" evidence="8">
    <location>
        <begin position="464"/>
        <end position="475"/>
    </location>
</feature>
<evidence type="ECO:0000313" key="11">
    <source>
        <dbReference type="Proteomes" id="UP001183388"/>
    </source>
</evidence>
<evidence type="ECO:0000256" key="5">
    <source>
        <dbReference type="ARBA" id="ARBA00022777"/>
    </source>
</evidence>
<dbReference type="Pfam" id="PF00069">
    <property type="entry name" value="Pkinase"/>
    <property type="match status" value="1"/>
</dbReference>
<keyword evidence="11" id="KW-1185">Reference proteome</keyword>